<feature type="domain" description="Rhodanese" evidence="10">
    <location>
        <begin position="17"/>
        <end position="133"/>
    </location>
</feature>
<keyword evidence="7 9" id="KW-0460">Magnesium</keyword>
<dbReference type="Pfam" id="PF02769">
    <property type="entry name" value="AIRS_C"/>
    <property type="match status" value="1"/>
</dbReference>
<dbReference type="InterPro" id="IPR004536">
    <property type="entry name" value="SPS/SelD"/>
</dbReference>
<gene>
    <name evidence="9" type="primary">selD</name>
    <name evidence="11" type="ORF">GCM10009433_09920</name>
</gene>
<dbReference type="NCBIfam" id="TIGR00476">
    <property type="entry name" value="selD"/>
    <property type="match status" value="1"/>
</dbReference>
<feature type="site" description="Important for catalytic activity" evidence="9">
    <location>
        <position position="357"/>
    </location>
</feature>
<dbReference type="Gene3D" id="3.40.250.10">
    <property type="entry name" value="Rhodanese-like domain"/>
    <property type="match status" value="1"/>
</dbReference>
<feature type="binding site" evidence="9">
    <location>
        <position position="564"/>
    </location>
    <ligand>
        <name>Mg(2+)</name>
        <dbReference type="ChEBI" id="CHEBI:18420"/>
    </ligand>
</feature>
<evidence type="ECO:0000256" key="5">
    <source>
        <dbReference type="ARBA" id="ARBA00022777"/>
    </source>
</evidence>
<dbReference type="PANTHER" id="PTHR10256">
    <property type="entry name" value="SELENIDE, WATER DIKINASE"/>
    <property type="match status" value="1"/>
</dbReference>
<dbReference type="Gene3D" id="3.30.1330.10">
    <property type="entry name" value="PurM-like, N-terminal domain"/>
    <property type="match status" value="1"/>
</dbReference>
<dbReference type="Pfam" id="PF00586">
    <property type="entry name" value="AIRS"/>
    <property type="match status" value="1"/>
</dbReference>
<feature type="binding site" description="in other chain" evidence="9">
    <location>
        <position position="428"/>
    </location>
    <ligand>
        <name>ATP</name>
        <dbReference type="ChEBI" id="CHEBI:30616"/>
        <note>ligand shared between dimeric partners</note>
    </ligand>
</feature>
<dbReference type="NCBIfam" id="TIGR03167">
    <property type="entry name" value="tRNA_sel_U_synt"/>
    <property type="match status" value="1"/>
</dbReference>
<evidence type="ECO:0000256" key="2">
    <source>
        <dbReference type="ARBA" id="ARBA00022679"/>
    </source>
</evidence>
<feature type="binding site" description="in other chain" evidence="9">
    <location>
        <begin position="385"/>
        <end position="387"/>
    </location>
    <ligand>
        <name>ATP</name>
        <dbReference type="ChEBI" id="CHEBI:30616"/>
        <note>ligand shared between dimeric partners</note>
    </ligand>
</feature>
<feature type="binding site" description="in other chain" evidence="9">
    <location>
        <position position="357"/>
    </location>
    <ligand>
        <name>ATP</name>
        <dbReference type="ChEBI" id="CHEBI:30616"/>
        <note>ligand shared between dimeric partners</note>
    </ligand>
</feature>
<keyword evidence="4 9" id="KW-0547">Nucleotide-binding</keyword>
<proteinExistence type="inferred from homology"/>
<name>A0ABN1K5H7_9FLAO</name>
<evidence type="ECO:0000256" key="8">
    <source>
        <dbReference type="ARBA" id="ARBA00023266"/>
    </source>
</evidence>
<dbReference type="InterPro" id="IPR023061">
    <property type="entry name" value="SelD_I"/>
</dbReference>
<dbReference type="NCBIfam" id="NF002098">
    <property type="entry name" value="PRK00943.1"/>
    <property type="match status" value="1"/>
</dbReference>
<keyword evidence="8 9" id="KW-0711">Selenium</keyword>
<dbReference type="EC" id="2.7.9.3" evidence="9"/>
<dbReference type="CDD" id="cd02195">
    <property type="entry name" value="SelD"/>
    <property type="match status" value="1"/>
</dbReference>
<dbReference type="InterPro" id="IPR036676">
    <property type="entry name" value="PurM-like_C_sf"/>
</dbReference>
<sequence>MVNFINIQEALELQLPIIDVRSPSEHEKGHIPNSHNISLFSNEERAHVGTVYKQQSKEAAIELGYIYVNPKLDLYIQEAKKVAPKGSVIVHCWRGGMRSQSFAEHLMVNGFDDVKVIEGGYKAFRNFVLNYFKISFPLKIIGGYTGSGKTEILHDLQKQGEQVIDLEALANHKGSAFGGIGQGEQPSVEQFENNLYVQLSQLDLNRTIWLEDESHNIGKVILPNSLFHQMQNAEVLFLEIPKEERAKHLVAGYADCGDEFLKDGIHRIEKRLGGLRTQQAIEYLKDKDYHNVALMTLNYYDKYYLLGIQKKTASKIKTLKLSSTNHHKNALQILKNIKEMENIKLTSYSHGAGCGCKISPALLSEMLQTNQPQVLDKNIIVGNSTRDDAAVYDLGDGNGIITTTDFFMPIVDDPFTFGQIAATNAISDIFAMGGQPIMSIAIFGWPIDKLSAEVAREVLAGGREVCSRVGSPLVGGHSIDSPEPIFGLAVTGKIDLKHLKRNDSATQGCKLYLTKPLGVGILSTAGKQGKIDEKDKDIAAKSMTTLNSIGFELGKIEGVKAMTDVTGFGLLGHLVEMCEGSRLSAEVKFDKVPVFDEVHKYIEQGCIPGGTYRNWKSYGHHTSLKDERYKEILCDPQTSGGLLIAVEDGEHLKVEQLLNENGLQAVSIGEMKAQGDTLINVV</sequence>
<reference evidence="11 12" key="1">
    <citation type="journal article" date="2019" name="Int. J. Syst. Evol. Microbiol.">
        <title>The Global Catalogue of Microorganisms (GCM) 10K type strain sequencing project: providing services to taxonomists for standard genome sequencing and annotation.</title>
        <authorList>
            <consortium name="The Broad Institute Genomics Platform"/>
            <consortium name="The Broad Institute Genome Sequencing Center for Infectious Disease"/>
            <person name="Wu L."/>
            <person name="Ma J."/>
        </authorList>
    </citation>
    <scope>NUCLEOTIDE SEQUENCE [LARGE SCALE GENOMIC DNA]</scope>
    <source>
        <strain evidence="11 12">JCM 16231</strain>
    </source>
</reference>
<feature type="binding site" evidence="9">
    <location>
        <position position="428"/>
    </location>
    <ligand>
        <name>Mg(2+)</name>
        <dbReference type="ChEBI" id="CHEBI:18420"/>
    </ligand>
</feature>
<dbReference type="SMART" id="SM00450">
    <property type="entry name" value="RHOD"/>
    <property type="match status" value="1"/>
</dbReference>
<dbReference type="InterPro" id="IPR010918">
    <property type="entry name" value="PurM-like_C_dom"/>
</dbReference>
<keyword evidence="5 9" id="KW-0418">Kinase</keyword>
<dbReference type="InterPro" id="IPR036873">
    <property type="entry name" value="Rhodanese-like_dom_sf"/>
</dbReference>
<evidence type="ECO:0000256" key="3">
    <source>
        <dbReference type="ARBA" id="ARBA00022723"/>
    </source>
</evidence>
<keyword evidence="6 9" id="KW-0067">ATP-binding</keyword>
<comment type="catalytic activity">
    <reaction evidence="9">
        <text>hydrogenselenide + ATP + H2O = selenophosphate + AMP + phosphate + 2 H(+)</text>
        <dbReference type="Rhea" id="RHEA:18737"/>
        <dbReference type="ChEBI" id="CHEBI:15377"/>
        <dbReference type="ChEBI" id="CHEBI:15378"/>
        <dbReference type="ChEBI" id="CHEBI:16144"/>
        <dbReference type="ChEBI" id="CHEBI:29317"/>
        <dbReference type="ChEBI" id="CHEBI:30616"/>
        <dbReference type="ChEBI" id="CHEBI:43474"/>
        <dbReference type="ChEBI" id="CHEBI:456215"/>
        <dbReference type="EC" id="2.7.9.3"/>
    </reaction>
</comment>
<dbReference type="PANTHER" id="PTHR10256:SF0">
    <property type="entry name" value="INACTIVE SELENIDE, WATER DIKINASE-LIKE PROTEIN-RELATED"/>
    <property type="match status" value="1"/>
</dbReference>
<evidence type="ECO:0000256" key="7">
    <source>
        <dbReference type="ARBA" id="ARBA00022842"/>
    </source>
</evidence>
<comment type="caution">
    <text evidence="11">The sequence shown here is derived from an EMBL/GenBank/DDBJ whole genome shotgun (WGS) entry which is preliminary data.</text>
</comment>
<evidence type="ECO:0000256" key="9">
    <source>
        <dbReference type="HAMAP-Rule" id="MF_00625"/>
    </source>
</evidence>
<dbReference type="EMBL" id="BAAAGG010000005">
    <property type="protein sequence ID" value="GAA0755420.1"/>
    <property type="molecule type" value="Genomic_DNA"/>
</dbReference>
<dbReference type="Gene3D" id="3.90.650.10">
    <property type="entry name" value="PurM-like C-terminal domain"/>
    <property type="match status" value="1"/>
</dbReference>
<dbReference type="InterPro" id="IPR058840">
    <property type="entry name" value="AAA_SelU"/>
</dbReference>
<feature type="active site" evidence="9">
    <location>
        <position position="354"/>
    </location>
</feature>
<dbReference type="InterPro" id="IPR001763">
    <property type="entry name" value="Rhodanese-like_dom"/>
</dbReference>
<dbReference type="SUPFAM" id="SSF55326">
    <property type="entry name" value="PurM N-terminal domain-like"/>
    <property type="match status" value="1"/>
</dbReference>
<feature type="binding site" description="in other chain" evidence="9">
    <location>
        <position position="405"/>
    </location>
    <ligand>
        <name>ATP</name>
        <dbReference type="ChEBI" id="CHEBI:30616"/>
        <note>ligand shared between dimeric partners</note>
    </ligand>
</feature>
<dbReference type="InterPro" id="IPR016188">
    <property type="entry name" value="PurM-like_N"/>
</dbReference>
<feature type="binding site" evidence="9">
    <location>
        <position position="388"/>
    </location>
    <ligand>
        <name>Mg(2+)</name>
        <dbReference type="ChEBI" id="CHEBI:18420"/>
    </ligand>
</feature>
<dbReference type="InterPro" id="IPR017582">
    <property type="entry name" value="SelU"/>
</dbReference>
<comment type="cofactor">
    <cofactor evidence="9">
        <name>Mg(2+)</name>
        <dbReference type="ChEBI" id="CHEBI:18420"/>
    </cofactor>
    <text evidence="9">Binds 1 Mg(2+) ion per monomer.</text>
</comment>
<keyword evidence="3 9" id="KW-0479">Metal-binding</keyword>
<comment type="subunit">
    <text evidence="9">Homodimer.</text>
</comment>
<dbReference type="PROSITE" id="PS50206">
    <property type="entry name" value="RHODANESE_3"/>
    <property type="match status" value="1"/>
</dbReference>
<evidence type="ECO:0000256" key="6">
    <source>
        <dbReference type="ARBA" id="ARBA00022840"/>
    </source>
</evidence>
<dbReference type="Pfam" id="PF26341">
    <property type="entry name" value="AAA_SelU"/>
    <property type="match status" value="1"/>
</dbReference>
<evidence type="ECO:0000256" key="4">
    <source>
        <dbReference type="ARBA" id="ARBA00022741"/>
    </source>
</evidence>
<organism evidence="11 12">
    <name type="scientific">Psychroflexus lacisalsi</name>
    <dbReference type="NCBI Taxonomy" id="503928"/>
    <lineage>
        <taxon>Bacteria</taxon>
        <taxon>Pseudomonadati</taxon>
        <taxon>Bacteroidota</taxon>
        <taxon>Flavobacteriia</taxon>
        <taxon>Flavobacteriales</taxon>
        <taxon>Flavobacteriaceae</taxon>
        <taxon>Psychroflexus</taxon>
    </lineage>
</organism>
<dbReference type="InterPro" id="IPR036921">
    <property type="entry name" value="PurM-like_N_sf"/>
</dbReference>
<comment type="function">
    <text evidence="9">Synthesizes selenophosphate from selenide and ATP.</text>
</comment>
<keyword evidence="12" id="KW-1185">Reference proteome</keyword>
<accession>A0ABN1K5H7</accession>
<dbReference type="NCBIfam" id="NF008750">
    <property type="entry name" value="PRK11784.1-2"/>
    <property type="match status" value="1"/>
</dbReference>
<dbReference type="Pfam" id="PF00581">
    <property type="entry name" value="Rhodanese"/>
    <property type="match status" value="1"/>
</dbReference>
<dbReference type="HAMAP" id="MF_00625">
    <property type="entry name" value="SelD"/>
    <property type="match status" value="1"/>
</dbReference>
<evidence type="ECO:0000256" key="1">
    <source>
        <dbReference type="ARBA" id="ARBA00008026"/>
    </source>
</evidence>
<evidence type="ECO:0000259" key="10">
    <source>
        <dbReference type="PROSITE" id="PS50206"/>
    </source>
</evidence>
<protein>
    <recommendedName>
        <fullName evidence="9">Selenide, water dikinase</fullName>
        <ecNumber evidence="9">2.7.9.3</ecNumber>
    </recommendedName>
    <alternativeName>
        <fullName evidence="9">Selenium donor protein</fullName>
    </alternativeName>
    <alternativeName>
        <fullName evidence="9">Selenophosphate synthase</fullName>
    </alternativeName>
</protein>
<feature type="binding site" evidence="9">
    <location>
        <begin position="476"/>
        <end position="478"/>
    </location>
    <ligand>
        <name>ATP</name>
        <dbReference type="ChEBI" id="CHEBI:30616"/>
        <note>ligand shared between dimeric partners</note>
    </ligand>
</feature>
<dbReference type="SUPFAM" id="SSF52821">
    <property type="entry name" value="Rhodanese/Cell cycle control phosphatase"/>
    <property type="match status" value="1"/>
</dbReference>
<evidence type="ECO:0000313" key="11">
    <source>
        <dbReference type="EMBL" id="GAA0755420.1"/>
    </source>
</evidence>
<dbReference type="SUPFAM" id="SSF56042">
    <property type="entry name" value="PurM C-terminal domain-like"/>
    <property type="match status" value="1"/>
</dbReference>
<dbReference type="Proteomes" id="UP001500185">
    <property type="component" value="Unassembled WGS sequence"/>
</dbReference>
<evidence type="ECO:0000313" key="12">
    <source>
        <dbReference type="Proteomes" id="UP001500185"/>
    </source>
</evidence>
<comment type="similarity">
    <text evidence="1 9">Belongs to the selenophosphate synthase 1 family. Class I subfamily.</text>
</comment>
<keyword evidence="2 9" id="KW-0808">Transferase</keyword>